<evidence type="ECO:0000313" key="10">
    <source>
        <dbReference type="EMBL" id="KGN33855.1"/>
    </source>
</evidence>
<evidence type="ECO:0000256" key="5">
    <source>
        <dbReference type="ARBA" id="ARBA00022692"/>
    </source>
</evidence>
<proteinExistence type="inferred from homology"/>
<feature type="transmembrane region" description="Helical" evidence="8">
    <location>
        <begin position="12"/>
        <end position="31"/>
    </location>
</feature>
<dbReference type="InterPro" id="IPR037185">
    <property type="entry name" value="EmrE-like"/>
</dbReference>
<feature type="domain" description="EamA" evidence="9">
    <location>
        <begin position="157"/>
        <end position="290"/>
    </location>
</feature>
<feature type="transmembrane region" description="Helical" evidence="8">
    <location>
        <begin position="76"/>
        <end position="99"/>
    </location>
</feature>
<feature type="transmembrane region" description="Helical" evidence="8">
    <location>
        <begin position="154"/>
        <end position="171"/>
    </location>
</feature>
<feature type="transmembrane region" description="Helical" evidence="8">
    <location>
        <begin position="105"/>
        <end position="125"/>
    </location>
</feature>
<evidence type="ECO:0000256" key="8">
    <source>
        <dbReference type="SAM" id="Phobius"/>
    </source>
</evidence>
<evidence type="ECO:0000256" key="6">
    <source>
        <dbReference type="ARBA" id="ARBA00022989"/>
    </source>
</evidence>
<keyword evidence="4" id="KW-1003">Cell membrane</keyword>
<dbReference type="InterPro" id="IPR004626">
    <property type="entry name" value="RarD"/>
</dbReference>
<feature type="transmembrane region" description="Helical" evidence="8">
    <location>
        <begin position="245"/>
        <end position="267"/>
    </location>
</feature>
<sequence length="320" mass="34542">MTPLDGDHEVRRGTAFGFAAYGIWGLFPLYFHALKPSGAFEILAHRILWTLAFCALVLMVRRDWAWLRTVVARPRLLGGLTLAALLIAVNWVIYVLAVITGRTYAAALGYFLNPIVTVGLGVVVLRERLRPLQWAAVAVAAVAAVYLTVAGGEFPWIALSLAFSFAFYGLVKKKVGATLDAMHSLTVETLVLAPVAVGVLVWLGSQGSLTFGGEGPWHTGLLVAAGVVTAIPLLFFAAAARRVPLVTIGLIQFITPMLQLVIGVVLLRENVSGALWVGFGIVWVALVLLSIDSLRQAHRTRRARRVAERDPAFATTEPCP</sequence>
<feature type="transmembrane region" description="Helical" evidence="8">
    <location>
        <begin position="217"/>
        <end position="238"/>
    </location>
</feature>
<dbReference type="Pfam" id="PF00892">
    <property type="entry name" value="EamA"/>
    <property type="match status" value="1"/>
</dbReference>
<comment type="similarity">
    <text evidence="2">Belongs to the EamA transporter family.</text>
</comment>
<comment type="caution">
    <text evidence="10">The sequence shown here is derived from an EMBL/GenBank/DDBJ whole genome shotgun (WGS) entry which is preliminary data.</text>
</comment>
<accession>A0A0A0J8T7</accession>
<evidence type="ECO:0000256" key="3">
    <source>
        <dbReference type="ARBA" id="ARBA00022448"/>
    </source>
</evidence>
<protein>
    <submittedName>
        <fullName evidence="10">Protein rarD</fullName>
    </submittedName>
</protein>
<dbReference type="EMBL" id="AVPJ01000003">
    <property type="protein sequence ID" value="KGN33855.1"/>
    <property type="molecule type" value="Genomic_DNA"/>
</dbReference>
<keyword evidence="11" id="KW-1185">Reference proteome</keyword>
<feature type="transmembrane region" description="Helical" evidence="8">
    <location>
        <begin position="273"/>
        <end position="294"/>
    </location>
</feature>
<feature type="transmembrane region" description="Helical" evidence="8">
    <location>
        <begin position="43"/>
        <end position="64"/>
    </location>
</feature>
<gene>
    <name evidence="10" type="ORF">N802_08645</name>
</gene>
<dbReference type="RefSeq" id="WP_035913859.1">
    <property type="nucleotide sequence ID" value="NZ_AVPJ01000003.1"/>
</dbReference>
<keyword evidence="7 8" id="KW-0472">Membrane</keyword>
<dbReference type="AlphaFoldDB" id="A0A0A0J8T7"/>
<name>A0A0A0J8T7_9MICO</name>
<dbReference type="SUPFAM" id="SSF103481">
    <property type="entry name" value="Multidrug resistance efflux transporter EmrE"/>
    <property type="match status" value="2"/>
</dbReference>
<dbReference type="PANTHER" id="PTHR22911">
    <property type="entry name" value="ACYL-MALONYL CONDENSING ENZYME-RELATED"/>
    <property type="match status" value="1"/>
</dbReference>
<keyword evidence="3" id="KW-0813">Transport</keyword>
<comment type="subcellular location">
    <subcellularLocation>
        <location evidence="1">Cell membrane</location>
        <topology evidence="1">Multi-pass membrane protein</topology>
    </subcellularLocation>
</comment>
<dbReference type="PANTHER" id="PTHR22911:SF137">
    <property type="entry name" value="SOLUTE CARRIER FAMILY 35 MEMBER G2-RELATED"/>
    <property type="match status" value="1"/>
</dbReference>
<feature type="transmembrane region" description="Helical" evidence="8">
    <location>
        <begin position="183"/>
        <end position="205"/>
    </location>
</feature>
<evidence type="ECO:0000313" key="11">
    <source>
        <dbReference type="Proteomes" id="UP000030002"/>
    </source>
</evidence>
<evidence type="ECO:0000256" key="7">
    <source>
        <dbReference type="ARBA" id="ARBA00023136"/>
    </source>
</evidence>
<evidence type="ECO:0000256" key="4">
    <source>
        <dbReference type="ARBA" id="ARBA00022475"/>
    </source>
</evidence>
<dbReference type="eggNOG" id="COG2962">
    <property type="taxonomic scope" value="Bacteria"/>
</dbReference>
<evidence type="ECO:0000259" key="9">
    <source>
        <dbReference type="Pfam" id="PF00892"/>
    </source>
</evidence>
<dbReference type="NCBIfam" id="TIGR00688">
    <property type="entry name" value="rarD"/>
    <property type="match status" value="1"/>
</dbReference>
<dbReference type="STRING" id="1385520.N802_08645"/>
<dbReference type="Proteomes" id="UP000030002">
    <property type="component" value="Unassembled WGS sequence"/>
</dbReference>
<organism evidence="10 11">
    <name type="scientific">Knoellia sinensis KCTC 19936</name>
    <dbReference type="NCBI Taxonomy" id="1385520"/>
    <lineage>
        <taxon>Bacteria</taxon>
        <taxon>Bacillati</taxon>
        <taxon>Actinomycetota</taxon>
        <taxon>Actinomycetes</taxon>
        <taxon>Micrococcales</taxon>
        <taxon>Intrasporangiaceae</taxon>
        <taxon>Knoellia</taxon>
    </lineage>
</organism>
<feature type="transmembrane region" description="Helical" evidence="8">
    <location>
        <begin position="132"/>
        <end position="148"/>
    </location>
</feature>
<evidence type="ECO:0000256" key="1">
    <source>
        <dbReference type="ARBA" id="ARBA00004651"/>
    </source>
</evidence>
<keyword evidence="6 8" id="KW-1133">Transmembrane helix</keyword>
<evidence type="ECO:0000256" key="2">
    <source>
        <dbReference type="ARBA" id="ARBA00007362"/>
    </source>
</evidence>
<dbReference type="GO" id="GO:0005886">
    <property type="term" value="C:plasma membrane"/>
    <property type="evidence" value="ECO:0007669"/>
    <property type="project" value="UniProtKB-SubCell"/>
</dbReference>
<keyword evidence="5 8" id="KW-0812">Transmembrane</keyword>
<dbReference type="OrthoDB" id="369870at2"/>
<dbReference type="InterPro" id="IPR000620">
    <property type="entry name" value="EamA_dom"/>
</dbReference>
<reference evidence="10 11" key="1">
    <citation type="submission" date="2013-08" db="EMBL/GenBank/DDBJ databases">
        <title>The genome sequence of Knoellia sinensis.</title>
        <authorList>
            <person name="Zhu W."/>
            <person name="Wang G."/>
        </authorList>
    </citation>
    <scope>NUCLEOTIDE SEQUENCE [LARGE SCALE GENOMIC DNA]</scope>
    <source>
        <strain evidence="10 11">KCTC 19936</strain>
    </source>
</reference>